<protein>
    <submittedName>
        <fullName evidence="8">L-iditol 2-dehydrogenase</fullName>
    </submittedName>
</protein>
<evidence type="ECO:0000259" key="7">
    <source>
        <dbReference type="SMART" id="SM00829"/>
    </source>
</evidence>
<sequence>MKALVYNGADKGYAVEDRPVPTVQAPTDAVIQLKYTTICGSDLHILKGDVPTVTPGRVLGHEGVGVVHSVGSSVTKFKEGDLVLITAITGCGSCHFCRKGMHSQCEDGGWVLGHTVDGTQAEYVRIPHAETSMYKAPANVDPKTLVMLSDILPTGFECGVLNAKVEPGCSVLIIGAGPVGLAALLTAQLYAPGLIIVVDFDENRLRVARELGAHATATPPEAEKVVMGLTEGRGCDAVLEVVGIPQTFHQCQELVGAGGVIANVGVHGTKVDLHLEKLWSKNIAITTRLVDTATVPMLLKLVAAKKLPAEKLITHNFAFTDMMNAYGTFSAASANKALKVIIEF</sequence>
<dbReference type="Pfam" id="PF08240">
    <property type="entry name" value="ADH_N"/>
    <property type="match status" value="1"/>
</dbReference>
<dbReference type="Pfam" id="PF00107">
    <property type="entry name" value="ADH_zinc_N"/>
    <property type="match status" value="1"/>
</dbReference>
<dbReference type="SUPFAM" id="SSF51735">
    <property type="entry name" value="NAD(P)-binding Rossmann-fold domains"/>
    <property type="match status" value="1"/>
</dbReference>
<comment type="caution">
    <text evidence="8">The sequence shown here is derived from an EMBL/GenBank/DDBJ whole genome shotgun (WGS) entry which is preliminary data.</text>
</comment>
<dbReference type="PANTHER" id="PTHR42813:SF4">
    <property type="entry name" value="NADP-DEPENDENT ISOPROPANOL DEHYDROGENASE"/>
    <property type="match status" value="1"/>
</dbReference>
<keyword evidence="4 6" id="KW-0862">Zinc</keyword>
<dbReference type="SUPFAM" id="SSF50129">
    <property type="entry name" value="GroES-like"/>
    <property type="match status" value="1"/>
</dbReference>
<evidence type="ECO:0000313" key="9">
    <source>
        <dbReference type="Proteomes" id="UP000774617"/>
    </source>
</evidence>
<dbReference type="CDD" id="cd08286">
    <property type="entry name" value="FDH_like_ADH2"/>
    <property type="match status" value="1"/>
</dbReference>
<evidence type="ECO:0000313" key="8">
    <source>
        <dbReference type="EMBL" id="KAH7045995.1"/>
    </source>
</evidence>
<name>A0ABQ8G687_9PEZI</name>
<reference evidence="8 9" key="1">
    <citation type="journal article" date="2021" name="Nat. Commun.">
        <title>Genetic determinants of endophytism in the Arabidopsis root mycobiome.</title>
        <authorList>
            <person name="Mesny F."/>
            <person name="Miyauchi S."/>
            <person name="Thiergart T."/>
            <person name="Pickel B."/>
            <person name="Atanasova L."/>
            <person name="Karlsson M."/>
            <person name="Huettel B."/>
            <person name="Barry K.W."/>
            <person name="Haridas S."/>
            <person name="Chen C."/>
            <person name="Bauer D."/>
            <person name="Andreopoulos W."/>
            <person name="Pangilinan J."/>
            <person name="LaButti K."/>
            <person name="Riley R."/>
            <person name="Lipzen A."/>
            <person name="Clum A."/>
            <person name="Drula E."/>
            <person name="Henrissat B."/>
            <person name="Kohler A."/>
            <person name="Grigoriev I.V."/>
            <person name="Martin F.M."/>
            <person name="Hacquard S."/>
        </authorList>
    </citation>
    <scope>NUCLEOTIDE SEQUENCE [LARGE SCALE GENOMIC DNA]</scope>
    <source>
        <strain evidence="8 9">MPI-SDFR-AT-0080</strain>
    </source>
</reference>
<dbReference type="InterPro" id="IPR011032">
    <property type="entry name" value="GroES-like_sf"/>
</dbReference>
<proteinExistence type="inferred from homology"/>
<comment type="similarity">
    <text evidence="2 6">Belongs to the zinc-containing alcohol dehydrogenase family.</text>
</comment>
<dbReference type="InterPro" id="IPR013154">
    <property type="entry name" value="ADH-like_N"/>
</dbReference>
<keyword evidence="9" id="KW-1185">Reference proteome</keyword>
<dbReference type="PROSITE" id="PS00059">
    <property type="entry name" value="ADH_ZINC"/>
    <property type="match status" value="1"/>
</dbReference>
<feature type="domain" description="Enoyl reductase (ER)" evidence="7">
    <location>
        <begin position="8"/>
        <end position="342"/>
    </location>
</feature>
<gene>
    <name evidence="8" type="ORF">B0J12DRAFT_711864</name>
</gene>
<dbReference type="SMART" id="SM00829">
    <property type="entry name" value="PKS_ER"/>
    <property type="match status" value="1"/>
</dbReference>
<evidence type="ECO:0000256" key="6">
    <source>
        <dbReference type="RuleBase" id="RU361277"/>
    </source>
</evidence>
<evidence type="ECO:0000256" key="3">
    <source>
        <dbReference type="ARBA" id="ARBA00022723"/>
    </source>
</evidence>
<dbReference type="InterPro" id="IPR013149">
    <property type="entry name" value="ADH-like_C"/>
</dbReference>
<evidence type="ECO:0000256" key="2">
    <source>
        <dbReference type="ARBA" id="ARBA00008072"/>
    </source>
</evidence>
<comment type="cofactor">
    <cofactor evidence="1 6">
        <name>Zn(2+)</name>
        <dbReference type="ChEBI" id="CHEBI:29105"/>
    </cofactor>
</comment>
<organism evidence="8 9">
    <name type="scientific">Macrophomina phaseolina</name>
    <dbReference type="NCBI Taxonomy" id="35725"/>
    <lineage>
        <taxon>Eukaryota</taxon>
        <taxon>Fungi</taxon>
        <taxon>Dikarya</taxon>
        <taxon>Ascomycota</taxon>
        <taxon>Pezizomycotina</taxon>
        <taxon>Dothideomycetes</taxon>
        <taxon>Dothideomycetes incertae sedis</taxon>
        <taxon>Botryosphaeriales</taxon>
        <taxon>Botryosphaeriaceae</taxon>
        <taxon>Macrophomina</taxon>
    </lineage>
</organism>
<dbReference type="InterPro" id="IPR036291">
    <property type="entry name" value="NAD(P)-bd_dom_sf"/>
</dbReference>
<evidence type="ECO:0000256" key="5">
    <source>
        <dbReference type="ARBA" id="ARBA00023002"/>
    </source>
</evidence>
<dbReference type="PANTHER" id="PTHR42813">
    <property type="entry name" value="ZINC-TYPE ALCOHOL DEHYDROGENASE-LIKE"/>
    <property type="match status" value="1"/>
</dbReference>
<keyword evidence="3 6" id="KW-0479">Metal-binding</keyword>
<evidence type="ECO:0000256" key="4">
    <source>
        <dbReference type="ARBA" id="ARBA00022833"/>
    </source>
</evidence>
<dbReference type="InterPro" id="IPR002328">
    <property type="entry name" value="ADH_Zn_CS"/>
</dbReference>
<dbReference type="Gene3D" id="3.90.180.10">
    <property type="entry name" value="Medium-chain alcohol dehydrogenases, catalytic domain"/>
    <property type="match status" value="1"/>
</dbReference>
<dbReference type="InterPro" id="IPR020843">
    <property type="entry name" value="ER"/>
</dbReference>
<dbReference type="EMBL" id="JAGTJR010000018">
    <property type="protein sequence ID" value="KAH7045995.1"/>
    <property type="molecule type" value="Genomic_DNA"/>
</dbReference>
<evidence type="ECO:0000256" key="1">
    <source>
        <dbReference type="ARBA" id="ARBA00001947"/>
    </source>
</evidence>
<dbReference type="Gene3D" id="3.40.50.720">
    <property type="entry name" value="NAD(P)-binding Rossmann-like Domain"/>
    <property type="match status" value="1"/>
</dbReference>
<keyword evidence="5" id="KW-0560">Oxidoreductase</keyword>
<accession>A0ABQ8G687</accession>
<dbReference type="Proteomes" id="UP000774617">
    <property type="component" value="Unassembled WGS sequence"/>
</dbReference>